<evidence type="ECO:0000313" key="2">
    <source>
        <dbReference type="Proteomes" id="UP001156882"/>
    </source>
</evidence>
<sequence length="82" mass="8887">MAQHVIPALRKLHIIRSWAAMNVNIDGAPILGEHPGIPGFFNAVASNGYTLGPLVGCITADLICRGETDRDVRGFSISRFRN</sequence>
<name>A0ABQ6CPT5_9HYPH</name>
<dbReference type="Proteomes" id="UP001156882">
    <property type="component" value="Unassembled WGS sequence"/>
</dbReference>
<reference evidence="2" key="1">
    <citation type="journal article" date="2019" name="Int. J. Syst. Evol. Microbiol.">
        <title>The Global Catalogue of Microorganisms (GCM) 10K type strain sequencing project: providing services to taxonomists for standard genome sequencing and annotation.</title>
        <authorList>
            <consortium name="The Broad Institute Genomics Platform"/>
            <consortium name="The Broad Institute Genome Sequencing Center for Infectious Disease"/>
            <person name="Wu L."/>
            <person name="Ma J."/>
        </authorList>
    </citation>
    <scope>NUCLEOTIDE SEQUENCE [LARGE SCALE GENOMIC DNA]</scope>
    <source>
        <strain evidence="2">NBRC 101365</strain>
    </source>
</reference>
<comment type="caution">
    <text evidence="1">The sequence shown here is derived from an EMBL/GenBank/DDBJ whole genome shotgun (WGS) entry which is preliminary data.</text>
</comment>
<evidence type="ECO:0008006" key="3">
    <source>
        <dbReference type="Google" id="ProtNLM"/>
    </source>
</evidence>
<dbReference type="Gene3D" id="3.30.9.10">
    <property type="entry name" value="D-Amino Acid Oxidase, subunit A, domain 2"/>
    <property type="match status" value="1"/>
</dbReference>
<accession>A0ABQ6CPT5</accession>
<dbReference type="Gene3D" id="3.50.50.60">
    <property type="entry name" value="FAD/NAD(P)-binding domain"/>
    <property type="match status" value="1"/>
</dbReference>
<gene>
    <name evidence="1" type="ORF">GCM10007874_39370</name>
</gene>
<evidence type="ECO:0000313" key="1">
    <source>
        <dbReference type="EMBL" id="GLS20920.1"/>
    </source>
</evidence>
<dbReference type="EMBL" id="BSPC01000037">
    <property type="protein sequence ID" value="GLS20920.1"/>
    <property type="molecule type" value="Genomic_DNA"/>
</dbReference>
<organism evidence="1 2">
    <name type="scientific">Labrys miyagiensis</name>
    <dbReference type="NCBI Taxonomy" id="346912"/>
    <lineage>
        <taxon>Bacteria</taxon>
        <taxon>Pseudomonadati</taxon>
        <taxon>Pseudomonadota</taxon>
        <taxon>Alphaproteobacteria</taxon>
        <taxon>Hyphomicrobiales</taxon>
        <taxon>Xanthobacteraceae</taxon>
        <taxon>Labrys</taxon>
    </lineage>
</organism>
<dbReference type="InterPro" id="IPR036188">
    <property type="entry name" value="FAD/NAD-bd_sf"/>
</dbReference>
<dbReference type="SUPFAM" id="SSF51905">
    <property type="entry name" value="FAD/NAD(P)-binding domain"/>
    <property type="match status" value="1"/>
</dbReference>
<keyword evidence="2" id="KW-1185">Reference proteome</keyword>
<protein>
    <recommendedName>
        <fullName evidence="3">FAD dependent oxidoreductase</fullName>
    </recommendedName>
</protein>
<proteinExistence type="predicted"/>